<evidence type="ECO:0000256" key="1">
    <source>
        <dbReference type="SAM" id="Phobius"/>
    </source>
</evidence>
<dbReference type="EMBL" id="CP036291">
    <property type="protein sequence ID" value="QDU89450.1"/>
    <property type="molecule type" value="Genomic_DNA"/>
</dbReference>
<gene>
    <name evidence="2" type="ORF">Pla175_28400</name>
</gene>
<protein>
    <submittedName>
        <fullName evidence="2">Uncharacterized protein</fullName>
    </submittedName>
</protein>
<keyword evidence="1" id="KW-0472">Membrane</keyword>
<accession>A0A518DDA8</accession>
<dbReference type="InterPro" id="IPR051344">
    <property type="entry name" value="Vgb"/>
</dbReference>
<keyword evidence="3" id="KW-1185">Reference proteome</keyword>
<keyword evidence="1" id="KW-0812">Transmembrane</keyword>
<dbReference type="SUPFAM" id="SSF63825">
    <property type="entry name" value="YWTD domain"/>
    <property type="match status" value="1"/>
</dbReference>
<evidence type="ECO:0000313" key="2">
    <source>
        <dbReference type="EMBL" id="QDU89450.1"/>
    </source>
</evidence>
<dbReference type="PANTHER" id="PTHR40274:SF3">
    <property type="entry name" value="VIRGINIAMYCIN B LYASE"/>
    <property type="match status" value="1"/>
</dbReference>
<dbReference type="NCBIfam" id="TIGR02595">
    <property type="entry name" value="PEP_CTERM"/>
    <property type="match status" value="1"/>
</dbReference>
<proteinExistence type="predicted"/>
<dbReference type="Proteomes" id="UP000317429">
    <property type="component" value="Chromosome"/>
</dbReference>
<dbReference type="CDD" id="cd05819">
    <property type="entry name" value="NHL"/>
    <property type="match status" value="1"/>
</dbReference>
<name>A0A518DDA8_9BACT</name>
<dbReference type="AlphaFoldDB" id="A0A518DDA8"/>
<keyword evidence="1" id="KW-1133">Transmembrane helix</keyword>
<reference evidence="2 3" key="1">
    <citation type="submission" date="2019-02" db="EMBL/GenBank/DDBJ databases">
        <title>Deep-cultivation of Planctomycetes and their phenomic and genomic characterization uncovers novel biology.</title>
        <authorList>
            <person name="Wiegand S."/>
            <person name="Jogler M."/>
            <person name="Boedeker C."/>
            <person name="Pinto D."/>
            <person name="Vollmers J."/>
            <person name="Rivas-Marin E."/>
            <person name="Kohn T."/>
            <person name="Peeters S.H."/>
            <person name="Heuer A."/>
            <person name="Rast P."/>
            <person name="Oberbeckmann S."/>
            <person name="Bunk B."/>
            <person name="Jeske O."/>
            <person name="Meyerdierks A."/>
            <person name="Storesund J.E."/>
            <person name="Kallscheuer N."/>
            <person name="Luecker S."/>
            <person name="Lage O.M."/>
            <person name="Pohl T."/>
            <person name="Merkel B.J."/>
            <person name="Hornburger P."/>
            <person name="Mueller R.-W."/>
            <person name="Bruemmer F."/>
            <person name="Labrenz M."/>
            <person name="Spormann A.M."/>
            <person name="Op den Camp H."/>
            <person name="Overmann J."/>
            <person name="Amann R."/>
            <person name="Jetten M.S.M."/>
            <person name="Mascher T."/>
            <person name="Medema M.H."/>
            <person name="Devos D.P."/>
            <person name="Kaster A.-K."/>
            <person name="Ovreas L."/>
            <person name="Rohde M."/>
            <person name="Galperin M.Y."/>
            <person name="Jogler C."/>
        </authorList>
    </citation>
    <scope>NUCLEOTIDE SEQUENCE [LARGE SCALE GENOMIC DNA]</scope>
    <source>
        <strain evidence="2 3">Pla175</strain>
    </source>
</reference>
<sequence length="324" mass="34871">MTLPATVTKLKRSLSENAREIRAILVVACLTLACGVARSASLPLPHYIVSDYHGDQIRRYDAVTGNYIDTLAEIPNAAEMVVGPDGFLYVSDFQGRRIHRVNMDTGASTVFIEGGTLANPRGIIFGPNGNLFARGSDQINEYDSGTGAFLGAFTSGPAMEAPIAFRFGPDGTLYVVRGYSPGDHTVVKFDSTGQYVAEFGAAYIHKPQNIVLGPDGDLYVANQQSPTDLDIVQFDGRTGAFIRTVVSDPLMSNPLGLYFRNDGSLLVASGDQRIRTYDVQTGAYTGDFVNDPQLVFASSLLLVPEPSGVAILLIGLGVVIRRRR</sequence>
<feature type="transmembrane region" description="Helical" evidence="1">
    <location>
        <begin position="294"/>
        <end position="320"/>
    </location>
</feature>
<dbReference type="OrthoDB" id="2806980at2"/>
<organism evidence="2 3">
    <name type="scientific">Pirellulimonas nuda</name>
    <dbReference type="NCBI Taxonomy" id="2528009"/>
    <lineage>
        <taxon>Bacteria</taxon>
        <taxon>Pseudomonadati</taxon>
        <taxon>Planctomycetota</taxon>
        <taxon>Planctomycetia</taxon>
        <taxon>Pirellulales</taxon>
        <taxon>Lacipirellulaceae</taxon>
        <taxon>Pirellulimonas</taxon>
    </lineage>
</organism>
<dbReference type="PANTHER" id="PTHR40274">
    <property type="entry name" value="VIRGINIAMYCIN B LYASE"/>
    <property type="match status" value="1"/>
</dbReference>
<dbReference type="RefSeq" id="WP_145286001.1">
    <property type="nucleotide sequence ID" value="NZ_CP036291.1"/>
</dbReference>
<dbReference type="KEGG" id="pnd:Pla175_28400"/>
<dbReference type="Gene3D" id="2.120.10.30">
    <property type="entry name" value="TolB, C-terminal domain"/>
    <property type="match status" value="1"/>
</dbReference>
<dbReference type="InterPro" id="IPR011042">
    <property type="entry name" value="6-blade_b-propeller_TolB-like"/>
</dbReference>
<dbReference type="InterPro" id="IPR013424">
    <property type="entry name" value="Ice-binding_C"/>
</dbReference>
<evidence type="ECO:0000313" key="3">
    <source>
        <dbReference type="Proteomes" id="UP000317429"/>
    </source>
</evidence>